<dbReference type="GO" id="GO:0030286">
    <property type="term" value="C:dynein complex"/>
    <property type="evidence" value="ECO:0007669"/>
    <property type="project" value="InterPro"/>
</dbReference>
<dbReference type="InterPro" id="IPR042228">
    <property type="entry name" value="Dynein_linker_3"/>
</dbReference>
<evidence type="ECO:0000313" key="3">
    <source>
        <dbReference type="EMBL" id="KAA0195809.1"/>
    </source>
</evidence>
<evidence type="ECO:0000259" key="2">
    <source>
        <dbReference type="Pfam" id="PF08393"/>
    </source>
</evidence>
<dbReference type="Proteomes" id="UP000711488">
    <property type="component" value="Unassembled WGS sequence"/>
</dbReference>
<proteinExistence type="inferred from homology"/>
<gene>
    <name evidence="3" type="ORF">HAZT_HAZT000174</name>
</gene>
<comment type="similarity">
    <text evidence="1">Belongs to the dynein heavy chain family.</text>
</comment>
<feature type="domain" description="Dynein heavy chain linker" evidence="2">
    <location>
        <begin position="333"/>
        <end position="558"/>
    </location>
</feature>
<dbReference type="EMBL" id="JQDR03009352">
    <property type="protein sequence ID" value="KAA0195809.1"/>
    <property type="molecule type" value="Genomic_DNA"/>
</dbReference>
<dbReference type="Gene3D" id="1.20.140.100">
    <property type="entry name" value="Dynein heavy chain, N-terminal domain 2"/>
    <property type="match status" value="1"/>
</dbReference>
<evidence type="ECO:0000256" key="1">
    <source>
        <dbReference type="ARBA" id="ARBA00008887"/>
    </source>
</evidence>
<dbReference type="FunFam" id="1.20.140.100:FF:000001">
    <property type="entry name" value="dynein heavy chain 17, axonemal"/>
    <property type="match status" value="1"/>
</dbReference>
<dbReference type="InterPro" id="IPR026983">
    <property type="entry name" value="DHC"/>
</dbReference>
<reference evidence="3" key="2">
    <citation type="journal article" date="2018" name="Environ. Sci. Technol.">
        <title>The Toxicogenome of Hyalella azteca: A Model for Sediment Ecotoxicology and Evolutionary Toxicology.</title>
        <authorList>
            <person name="Poynton H.C."/>
            <person name="Hasenbein S."/>
            <person name="Benoit J.B."/>
            <person name="Sepulveda M.S."/>
            <person name="Poelchau M.F."/>
            <person name="Hughes D.S.T."/>
            <person name="Murali S.C."/>
            <person name="Chen S."/>
            <person name="Glastad K.M."/>
            <person name="Goodisman M.A.D."/>
            <person name="Werren J.H."/>
            <person name="Vineis J.H."/>
            <person name="Bowen J.L."/>
            <person name="Friedrich M."/>
            <person name="Jones J."/>
            <person name="Robertson H.M."/>
            <person name="Feyereisen R."/>
            <person name="Mechler-Hickson A."/>
            <person name="Mathers N."/>
            <person name="Lee C.E."/>
            <person name="Colbourne J.K."/>
            <person name="Biales A."/>
            <person name="Johnston J.S."/>
            <person name="Wellborn G.A."/>
            <person name="Rosendale A.J."/>
            <person name="Cridge A.G."/>
            <person name="Munoz-Torres M.C."/>
            <person name="Bain P.A."/>
            <person name="Manny A.R."/>
            <person name="Major K.M."/>
            <person name="Lambert F.N."/>
            <person name="Vulpe C.D."/>
            <person name="Tuck P."/>
            <person name="Blalock B.J."/>
            <person name="Lin Y.Y."/>
            <person name="Smith M.E."/>
            <person name="Ochoa-Acuna H."/>
            <person name="Chen M.M."/>
            <person name="Childers C.P."/>
            <person name="Qu J."/>
            <person name="Dugan S."/>
            <person name="Lee S.L."/>
            <person name="Chao H."/>
            <person name="Dinh H."/>
            <person name="Han Y."/>
            <person name="Doddapaneni H."/>
            <person name="Worley K.C."/>
            <person name="Muzny D.M."/>
            <person name="Gibbs R.A."/>
            <person name="Richards S."/>
        </authorList>
    </citation>
    <scope>NUCLEOTIDE SEQUENCE</scope>
    <source>
        <strain evidence="3">HAZT.00-mixed</strain>
        <tissue evidence="3">Whole organism</tissue>
    </source>
</reference>
<dbReference type="Pfam" id="PF08393">
    <property type="entry name" value="DHC_N2"/>
    <property type="match status" value="2"/>
</dbReference>
<accession>A0A6A0H1L2</accession>
<dbReference type="PANTHER" id="PTHR45703">
    <property type="entry name" value="DYNEIN HEAVY CHAIN"/>
    <property type="match status" value="1"/>
</dbReference>
<dbReference type="GO" id="GO:0051959">
    <property type="term" value="F:dynein light intermediate chain binding"/>
    <property type="evidence" value="ECO:0007669"/>
    <property type="project" value="InterPro"/>
</dbReference>
<organism evidence="3">
    <name type="scientific">Hyalella azteca</name>
    <name type="common">Amphipod</name>
    <dbReference type="NCBI Taxonomy" id="294128"/>
    <lineage>
        <taxon>Eukaryota</taxon>
        <taxon>Metazoa</taxon>
        <taxon>Ecdysozoa</taxon>
        <taxon>Arthropoda</taxon>
        <taxon>Crustacea</taxon>
        <taxon>Multicrustacea</taxon>
        <taxon>Malacostraca</taxon>
        <taxon>Eumalacostraca</taxon>
        <taxon>Peracarida</taxon>
        <taxon>Amphipoda</taxon>
        <taxon>Senticaudata</taxon>
        <taxon>Talitrida</taxon>
        <taxon>Talitroidea</taxon>
        <taxon>Hyalellidae</taxon>
        <taxon>Hyalella</taxon>
    </lineage>
</organism>
<name>A0A6A0H1L2_HYAAZ</name>
<feature type="domain" description="Dynein heavy chain linker" evidence="2">
    <location>
        <begin position="247"/>
        <end position="329"/>
    </location>
</feature>
<comment type="caution">
    <text evidence="3">The sequence shown here is derived from an EMBL/GenBank/DDBJ whole genome shotgun (WGS) entry which is preliminary data.</text>
</comment>
<sequence>MHFLHYSSKIDSYENLYSEMEGMASRVVFDYWCLLDTSPFKHSLLSTIKQWAEVFKQYLVNKVRDSTNYTISVTEMDEFLSVTAKGISAEVSEGDYDALVAVMAHLGHVRDRLHRTDALFGPLAATIALISNYNQDLPETIHLLLQELPERWETLKKQCDLVRQQLAPVKAIEVDGIKKRIVRFDSQQLAYRQKFRSYSFFRYECDLPYWRLERVNARLQRLEADAKKLHLSAQLFEVQLPDFKMIKACRRELKMLKQVWDHVFSVNSSVNHWKKTPWRDIDVEAMDIECKKFAKDLRALDKEMRSWDVYMHLDSAVKNMLTSLRATIVVNSPETTLADLLNLQLHAYEDEVKNIVDKAVKEMSMEKTIKELEVTWAALEFESDRHPRTGIALVRTTEEMIETLEENQVQLQNLLTSKYVEHFLEAVSGWQKKLLTSDQVINIWFEVQRTWSHLESIFIGSDDIREQLPEDSARFDQIDADFKSLMTEMVARPNVLESTNRPGLFKSLEQLQKQLTVCEKTLAEYLETKRLAFPRFYFVSTADLLDILSNGNLPLKVAR</sequence>
<dbReference type="Gene3D" id="1.10.287.2620">
    <property type="match status" value="1"/>
</dbReference>
<dbReference type="InterPro" id="IPR013602">
    <property type="entry name" value="Dynein_heavy_linker"/>
</dbReference>
<dbReference type="Gene3D" id="3.20.180.20">
    <property type="entry name" value="Dynein heavy chain, N-terminal domain 2"/>
    <property type="match status" value="1"/>
</dbReference>
<reference evidence="3" key="1">
    <citation type="submission" date="2014-08" db="EMBL/GenBank/DDBJ databases">
        <authorList>
            <person name="Murali S."/>
            <person name="Richards S."/>
            <person name="Bandaranaike D."/>
            <person name="Bellair M."/>
            <person name="Blankenburg K."/>
            <person name="Chao H."/>
            <person name="Dinh H."/>
            <person name="Doddapaneni H."/>
            <person name="Dugan-Rocha S."/>
            <person name="Elkadiri S."/>
            <person name="Gnanaolivu R."/>
            <person name="Hughes D."/>
            <person name="Lee S."/>
            <person name="Li M."/>
            <person name="Ming W."/>
            <person name="Munidasa M."/>
            <person name="Muniz J."/>
            <person name="Nguyen L."/>
            <person name="Osuji N."/>
            <person name="Pu L.-L."/>
            <person name="Puazo M."/>
            <person name="Skinner E."/>
            <person name="Qu C."/>
            <person name="Quiroz J."/>
            <person name="Raj R."/>
            <person name="Weissenberger G."/>
            <person name="Xin Y."/>
            <person name="Zou X."/>
            <person name="Han Y."/>
            <person name="Worley K."/>
            <person name="Muzny D."/>
            <person name="Gibbs R."/>
        </authorList>
    </citation>
    <scope>NUCLEOTIDE SEQUENCE</scope>
    <source>
        <strain evidence="3">HAZT.00-mixed</strain>
        <tissue evidence="3">Whole organism</tissue>
    </source>
</reference>
<dbReference type="PANTHER" id="PTHR45703:SF8">
    <property type="entry name" value="DYNEINS HEAVY CHAIN"/>
    <property type="match status" value="1"/>
</dbReference>
<dbReference type="GO" id="GO:0045505">
    <property type="term" value="F:dynein intermediate chain binding"/>
    <property type="evidence" value="ECO:0007669"/>
    <property type="project" value="InterPro"/>
</dbReference>
<dbReference type="AlphaFoldDB" id="A0A6A0H1L2"/>
<reference evidence="3" key="3">
    <citation type="submission" date="2019-06" db="EMBL/GenBank/DDBJ databases">
        <authorList>
            <person name="Poynton C."/>
            <person name="Hasenbein S."/>
            <person name="Benoit J.B."/>
            <person name="Sepulveda M.S."/>
            <person name="Poelchau M.F."/>
            <person name="Murali S.C."/>
            <person name="Chen S."/>
            <person name="Glastad K.M."/>
            <person name="Werren J.H."/>
            <person name="Vineis J.H."/>
            <person name="Bowen J.L."/>
            <person name="Friedrich M."/>
            <person name="Jones J."/>
            <person name="Robertson H.M."/>
            <person name="Feyereisen R."/>
            <person name="Mechler-Hickson A."/>
            <person name="Mathers N."/>
            <person name="Lee C.E."/>
            <person name="Colbourne J.K."/>
            <person name="Biales A."/>
            <person name="Johnston J.S."/>
            <person name="Wellborn G.A."/>
            <person name="Rosendale A.J."/>
            <person name="Cridge A.G."/>
            <person name="Munoz-Torres M.C."/>
            <person name="Bain P.A."/>
            <person name="Manny A.R."/>
            <person name="Major K.M."/>
            <person name="Lambert F.N."/>
            <person name="Vulpe C.D."/>
            <person name="Tuck P."/>
            <person name="Blalock B.J."/>
            <person name="Lin Y.-Y."/>
            <person name="Smith M.E."/>
            <person name="Ochoa-Acuna H."/>
            <person name="Chen M.-J.M."/>
            <person name="Childers C.P."/>
            <person name="Qu J."/>
            <person name="Dugan S."/>
            <person name="Lee S.L."/>
            <person name="Chao H."/>
            <person name="Dinh H."/>
            <person name="Han Y."/>
            <person name="Doddapaneni H."/>
            <person name="Worley K.C."/>
            <person name="Muzny D.M."/>
            <person name="Gibbs R.A."/>
            <person name="Richards S."/>
        </authorList>
    </citation>
    <scope>NUCLEOTIDE SEQUENCE</scope>
    <source>
        <strain evidence="3">HAZT.00-mixed</strain>
        <tissue evidence="3">Whole organism</tissue>
    </source>
</reference>
<dbReference type="GO" id="GO:0007018">
    <property type="term" value="P:microtubule-based movement"/>
    <property type="evidence" value="ECO:0007669"/>
    <property type="project" value="InterPro"/>
</dbReference>
<protein>
    <recommendedName>
        <fullName evidence="2">Dynein heavy chain linker domain-containing protein</fullName>
    </recommendedName>
</protein>
<dbReference type="InterPro" id="IPR042222">
    <property type="entry name" value="Dynein_2_N"/>
</dbReference>